<dbReference type="Pfam" id="PF00512">
    <property type="entry name" value="HisKA"/>
    <property type="match status" value="1"/>
</dbReference>
<dbReference type="SMART" id="SM00387">
    <property type="entry name" value="HATPase_c"/>
    <property type="match status" value="1"/>
</dbReference>
<comment type="catalytic activity">
    <reaction evidence="1">
        <text>ATP + protein L-histidine = ADP + protein N-phospho-L-histidine.</text>
        <dbReference type="EC" id="2.7.13.3"/>
    </reaction>
</comment>
<evidence type="ECO:0000256" key="4">
    <source>
        <dbReference type="ARBA" id="ARBA00022679"/>
    </source>
</evidence>
<dbReference type="InterPro" id="IPR036097">
    <property type="entry name" value="HisK_dim/P_sf"/>
</dbReference>
<dbReference type="SUPFAM" id="SSF55874">
    <property type="entry name" value="ATPase domain of HSP90 chaperone/DNA topoisomerase II/histidine kinase"/>
    <property type="match status" value="1"/>
</dbReference>
<evidence type="ECO:0000313" key="11">
    <source>
        <dbReference type="EMBL" id="SDG30277.1"/>
    </source>
</evidence>
<dbReference type="InterPro" id="IPR005467">
    <property type="entry name" value="His_kinase_dom"/>
</dbReference>
<evidence type="ECO:0000256" key="6">
    <source>
        <dbReference type="ARBA" id="ARBA00022777"/>
    </source>
</evidence>
<sequence>MGSIGRSEMLTQASIKELEKKPRPRFNLLRWFSIVSLLVIASVAIGLGLISTRFVVSEAVQRDSLLTSQFVHAIASAEIRHAQIPYSRTMAELLDIRRDLPLADVDQELRRRSRDEFLDHISSLPDALLVNVYAQDRVIIWSTNPALIGKAILGNDDLEAAFRSRQRTGSAHHETQRHQNEQKFLNPPDYLFIENYVPLFDAEEKDVLAIVEIYKEPKDLIASIQRGYVVIWVSTGIGGLLIYLGLFWIVRRASRLLEFQQRQLINSEKFAALGEMSSAVAHSLRNPLATIRSSAELALEVVDPAAQKNINDIINQVDRMSKWVRELLLSLRPISGESEAVDVVSCMQDVLQSYEQQIRRANIDVAFNPVEVPLVISQRILLAQILNSLMANALEAMTTDGKLKIDVVSEPARGRVYLTVSDNGKGMSRQQEAMVFKPFFTTKQGGLGVGLVLVKRIMERFSGKVSLTSREQEGTRVKLTFKIAAGGRLDGTQHTGG</sequence>
<dbReference type="PANTHER" id="PTHR43065">
    <property type="entry name" value="SENSOR HISTIDINE KINASE"/>
    <property type="match status" value="1"/>
</dbReference>
<accession>A0A1G7T4I3</accession>
<keyword evidence="4" id="KW-0808">Transferase</keyword>
<keyword evidence="8" id="KW-0902">Two-component regulatory system</keyword>
<name>A0A1G7T4I3_9PSED</name>
<dbReference type="PRINTS" id="PR00344">
    <property type="entry name" value="BCTRLSENSOR"/>
</dbReference>
<reference evidence="12" key="1">
    <citation type="submission" date="2016-10" db="EMBL/GenBank/DDBJ databases">
        <authorList>
            <person name="Varghese N."/>
            <person name="Submissions S."/>
        </authorList>
    </citation>
    <scope>NUCLEOTIDE SEQUENCE [LARGE SCALE GENOMIC DNA]</scope>
    <source>
        <strain evidence="12">ATCC 700689</strain>
    </source>
</reference>
<protein>
    <recommendedName>
        <fullName evidence="2">histidine kinase</fullName>
        <ecNumber evidence="2">2.7.13.3</ecNumber>
    </recommendedName>
</protein>
<dbReference type="InterPro" id="IPR003661">
    <property type="entry name" value="HisK_dim/P_dom"/>
</dbReference>
<feature type="domain" description="Histidine kinase" evidence="10">
    <location>
        <begin position="279"/>
        <end position="485"/>
    </location>
</feature>
<dbReference type="EC" id="2.7.13.3" evidence="2"/>
<evidence type="ECO:0000256" key="8">
    <source>
        <dbReference type="ARBA" id="ARBA00023012"/>
    </source>
</evidence>
<evidence type="ECO:0000256" key="2">
    <source>
        <dbReference type="ARBA" id="ARBA00012438"/>
    </source>
</evidence>
<keyword evidence="9" id="KW-0472">Membrane</keyword>
<dbReference type="PROSITE" id="PS50109">
    <property type="entry name" value="HIS_KIN"/>
    <property type="match status" value="1"/>
</dbReference>
<gene>
    <name evidence="11" type="ORF">SAMN05216605_101668</name>
</gene>
<keyword evidence="6 11" id="KW-0418">Kinase</keyword>
<keyword evidence="12" id="KW-1185">Reference proteome</keyword>
<evidence type="ECO:0000259" key="10">
    <source>
        <dbReference type="PROSITE" id="PS50109"/>
    </source>
</evidence>
<dbReference type="Proteomes" id="UP000182894">
    <property type="component" value="Unassembled WGS sequence"/>
</dbReference>
<evidence type="ECO:0000256" key="7">
    <source>
        <dbReference type="ARBA" id="ARBA00022840"/>
    </source>
</evidence>
<evidence type="ECO:0000256" key="1">
    <source>
        <dbReference type="ARBA" id="ARBA00000085"/>
    </source>
</evidence>
<dbReference type="OrthoDB" id="6993188at2"/>
<proteinExistence type="predicted"/>
<dbReference type="InterPro" id="IPR003594">
    <property type="entry name" value="HATPase_dom"/>
</dbReference>
<dbReference type="Gene3D" id="3.30.565.10">
    <property type="entry name" value="Histidine kinase-like ATPase, C-terminal domain"/>
    <property type="match status" value="1"/>
</dbReference>
<keyword evidence="3" id="KW-0597">Phosphoprotein</keyword>
<feature type="transmembrane region" description="Helical" evidence="9">
    <location>
        <begin position="229"/>
        <end position="250"/>
    </location>
</feature>
<dbReference type="PANTHER" id="PTHR43065:SF10">
    <property type="entry name" value="PEROXIDE STRESS-ACTIVATED HISTIDINE KINASE MAK3"/>
    <property type="match status" value="1"/>
</dbReference>
<organism evidence="11 12">
    <name type="scientific">Pseudomonas abietaniphila</name>
    <dbReference type="NCBI Taxonomy" id="89065"/>
    <lineage>
        <taxon>Bacteria</taxon>
        <taxon>Pseudomonadati</taxon>
        <taxon>Pseudomonadota</taxon>
        <taxon>Gammaproteobacteria</taxon>
        <taxon>Pseudomonadales</taxon>
        <taxon>Pseudomonadaceae</taxon>
        <taxon>Pseudomonas</taxon>
    </lineage>
</organism>
<dbReference type="Pfam" id="PF02518">
    <property type="entry name" value="HATPase_c"/>
    <property type="match status" value="1"/>
</dbReference>
<dbReference type="GO" id="GO:0005524">
    <property type="term" value="F:ATP binding"/>
    <property type="evidence" value="ECO:0007669"/>
    <property type="project" value="UniProtKB-KW"/>
</dbReference>
<dbReference type="CDD" id="cd00082">
    <property type="entry name" value="HisKA"/>
    <property type="match status" value="1"/>
</dbReference>
<dbReference type="InterPro" id="IPR036890">
    <property type="entry name" value="HATPase_C_sf"/>
</dbReference>
<keyword evidence="5" id="KW-0547">Nucleotide-binding</keyword>
<evidence type="ECO:0000313" key="12">
    <source>
        <dbReference type="Proteomes" id="UP000182894"/>
    </source>
</evidence>
<dbReference type="AlphaFoldDB" id="A0A1G7T4I3"/>
<evidence type="ECO:0000256" key="9">
    <source>
        <dbReference type="SAM" id="Phobius"/>
    </source>
</evidence>
<keyword evidence="9" id="KW-1133">Transmembrane helix</keyword>
<dbReference type="STRING" id="89065.SAMN05216605_101668"/>
<dbReference type="SMART" id="SM00388">
    <property type="entry name" value="HisKA"/>
    <property type="match status" value="1"/>
</dbReference>
<feature type="transmembrane region" description="Helical" evidence="9">
    <location>
        <begin position="28"/>
        <end position="50"/>
    </location>
</feature>
<dbReference type="InterPro" id="IPR004358">
    <property type="entry name" value="Sig_transdc_His_kin-like_C"/>
</dbReference>
<keyword evidence="7" id="KW-0067">ATP-binding</keyword>
<dbReference type="EMBL" id="FNCO01000001">
    <property type="protein sequence ID" value="SDG30277.1"/>
    <property type="molecule type" value="Genomic_DNA"/>
</dbReference>
<dbReference type="GO" id="GO:0000155">
    <property type="term" value="F:phosphorelay sensor kinase activity"/>
    <property type="evidence" value="ECO:0007669"/>
    <property type="project" value="InterPro"/>
</dbReference>
<evidence type="ECO:0000256" key="3">
    <source>
        <dbReference type="ARBA" id="ARBA00022553"/>
    </source>
</evidence>
<keyword evidence="9" id="KW-0812">Transmembrane</keyword>
<dbReference type="SUPFAM" id="SSF47384">
    <property type="entry name" value="Homodimeric domain of signal transducing histidine kinase"/>
    <property type="match status" value="1"/>
</dbReference>
<dbReference type="Gene3D" id="1.10.287.130">
    <property type="match status" value="1"/>
</dbReference>
<evidence type="ECO:0000256" key="5">
    <source>
        <dbReference type="ARBA" id="ARBA00022741"/>
    </source>
</evidence>